<keyword evidence="2" id="KW-0963">Cytoplasm</keyword>
<dbReference type="GO" id="GO:0043023">
    <property type="term" value="F:ribosomal large subunit binding"/>
    <property type="evidence" value="ECO:0007669"/>
    <property type="project" value="TreeGrafter"/>
</dbReference>
<evidence type="ECO:0000256" key="1">
    <source>
        <dbReference type="ARBA" id="ARBA00010574"/>
    </source>
</evidence>
<dbReference type="SUPFAM" id="SSF81301">
    <property type="entry name" value="Nucleotidyltransferase"/>
    <property type="match status" value="1"/>
</dbReference>
<dbReference type="Pfam" id="PF02410">
    <property type="entry name" value="RsfS"/>
    <property type="match status" value="1"/>
</dbReference>
<comment type="subunit">
    <text evidence="2">Interacts with ribosomal protein uL14 (rplN).</text>
</comment>
<dbReference type="InterPro" id="IPR043519">
    <property type="entry name" value="NT_sf"/>
</dbReference>
<accession>A0A2D3WFH1</accession>
<dbReference type="Proteomes" id="UP000228859">
    <property type="component" value="Unassembled WGS sequence"/>
</dbReference>
<dbReference type="RefSeq" id="WP_294896520.1">
    <property type="nucleotide sequence ID" value="NZ_DLUI01000071.1"/>
</dbReference>
<gene>
    <name evidence="2 3" type="primary">rsfS</name>
    <name evidence="3" type="ORF">CFH83_05040</name>
</gene>
<comment type="subcellular location">
    <subcellularLocation>
        <location evidence="2">Cytoplasm</location>
    </subcellularLocation>
</comment>
<dbReference type="PANTHER" id="PTHR21043:SF0">
    <property type="entry name" value="MITOCHONDRIAL ASSEMBLY OF RIBOSOMAL LARGE SUBUNIT PROTEIN 1"/>
    <property type="match status" value="1"/>
</dbReference>
<proteinExistence type="inferred from homology"/>
<dbReference type="GO" id="GO:0017148">
    <property type="term" value="P:negative regulation of translation"/>
    <property type="evidence" value="ECO:0007669"/>
    <property type="project" value="UniProtKB-UniRule"/>
</dbReference>
<evidence type="ECO:0000313" key="4">
    <source>
        <dbReference type="Proteomes" id="UP000228859"/>
    </source>
</evidence>
<comment type="function">
    <text evidence="2">Functions as a ribosomal silencing factor. Interacts with ribosomal protein uL14 (rplN), blocking formation of intersubunit bridge B8. Prevents association of the 30S and 50S ribosomal subunits and the formation of functional ribosomes, thus repressing translation.</text>
</comment>
<dbReference type="InterPro" id="IPR004394">
    <property type="entry name" value="Iojap/RsfS/C7orf30"/>
</dbReference>
<evidence type="ECO:0000256" key="2">
    <source>
        <dbReference type="HAMAP-Rule" id="MF_01477"/>
    </source>
</evidence>
<protein>
    <recommendedName>
        <fullName evidence="2">Ribosomal silencing factor RsfS</fullName>
    </recommendedName>
</protein>
<dbReference type="PANTHER" id="PTHR21043">
    <property type="entry name" value="IOJAP SUPERFAMILY ORTHOLOG"/>
    <property type="match status" value="1"/>
</dbReference>
<dbReference type="HAMAP" id="MF_01477">
    <property type="entry name" value="Iojap_RsfS"/>
    <property type="match status" value="1"/>
</dbReference>
<evidence type="ECO:0000313" key="3">
    <source>
        <dbReference type="EMBL" id="DAB38655.1"/>
    </source>
</evidence>
<keyword evidence="2" id="KW-0810">Translation regulation</keyword>
<dbReference type="GO" id="GO:0090071">
    <property type="term" value="P:negative regulation of ribosome biogenesis"/>
    <property type="evidence" value="ECO:0007669"/>
    <property type="project" value="UniProtKB-UniRule"/>
</dbReference>
<organism evidence="3 4">
    <name type="scientific">Sulfuricurvum kujiense</name>
    <dbReference type="NCBI Taxonomy" id="148813"/>
    <lineage>
        <taxon>Bacteria</taxon>
        <taxon>Pseudomonadati</taxon>
        <taxon>Campylobacterota</taxon>
        <taxon>Epsilonproteobacteria</taxon>
        <taxon>Campylobacterales</taxon>
        <taxon>Sulfurimonadaceae</taxon>
        <taxon>Sulfuricurvum</taxon>
    </lineage>
</organism>
<sequence>MNPRIEKISAILDQNKAEAIEVFDLQGGDYFADYVILASSLGERHTIALLDHLKKGLKPDEQFLYVDESGDWVAIDLGDILIHILTPQYRVKYDLESFLGEITARKNKA</sequence>
<reference evidence="3 4" key="1">
    <citation type="journal article" date="2017" name="Front. Microbiol.">
        <title>Comparative Genomic Analysis of the Class Epsilonproteobacteria and Proposed Reclassification to Epsilonbacteraeota (phyl. nov.).</title>
        <authorList>
            <person name="Waite D.W."/>
            <person name="Vanwonterghem I."/>
            <person name="Rinke C."/>
            <person name="Parks D.H."/>
            <person name="Zhang Y."/>
            <person name="Takai K."/>
            <person name="Sievert S.M."/>
            <person name="Simon J."/>
            <person name="Campbell B.J."/>
            <person name="Hanson T.E."/>
            <person name="Woyke T."/>
            <person name="Klotz M.G."/>
            <person name="Hugenholtz P."/>
        </authorList>
    </citation>
    <scope>NUCLEOTIDE SEQUENCE [LARGE SCALE GENOMIC DNA]</scope>
    <source>
        <strain evidence="3">UBA12443</strain>
    </source>
</reference>
<dbReference type="GO" id="GO:0005737">
    <property type="term" value="C:cytoplasm"/>
    <property type="evidence" value="ECO:0007669"/>
    <property type="project" value="UniProtKB-SubCell"/>
</dbReference>
<dbReference type="EMBL" id="DLUI01000071">
    <property type="protein sequence ID" value="DAB38655.1"/>
    <property type="molecule type" value="Genomic_DNA"/>
</dbReference>
<name>A0A2D3WFH1_9BACT</name>
<comment type="caution">
    <text evidence="3">The sequence shown here is derived from an EMBL/GenBank/DDBJ whole genome shotgun (WGS) entry which is preliminary data.</text>
</comment>
<dbReference type="GO" id="GO:0042256">
    <property type="term" value="P:cytosolic ribosome assembly"/>
    <property type="evidence" value="ECO:0007669"/>
    <property type="project" value="UniProtKB-UniRule"/>
</dbReference>
<keyword evidence="2" id="KW-0678">Repressor</keyword>
<dbReference type="AlphaFoldDB" id="A0A2D3WFH1"/>
<dbReference type="NCBIfam" id="TIGR00090">
    <property type="entry name" value="rsfS_iojap_ybeB"/>
    <property type="match status" value="1"/>
</dbReference>
<dbReference type="Gene3D" id="3.30.460.10">
    <property type="entry name" value="Beta Polymerase, domain 2"/>
    <property type="match status" value="1"/>
</dbReference>
<comment type="similarity">
    <text evidence="1 2">Belongs to the Iojap/RsfS family.</text>
</comment>